<dbReference type="GO" id="GO:0150094">
    <property type="term" value="P:amyloid-beta clearance by cellular catabolic process"/>
    <property type="evidence" value="ECO:0007669"/>
    <property type="project" value="TreeGrafter"/>
</dbReference>
<name>A0A8C4N611_EPTBU</name>
<keyword evidence="24" id="KW-0675">Receptor</keyword>
<evidence type="ECO:0000256" key="27">
    <source>
        <dbReference type="ARBA" id="ARBA00023949"/>
    </source>
</evidence>
<keyword evidence="26" id="KW-0449">Lipoprotein</keyword>
<evidence type="ECO:0000256" key="21">
    <source>
        <dbReference type="ARBA" id="ARBA00023136"/>
    </source>
</evidence>
<dbReference type="GO" id="GO:0005794">
    <property type="term" value="C:Golgi apparatus"/>
    <property type="evidence" value="ECO:0007669"/>
    <property type="project" value="UniProtKB-SubCell"/>
</dbReference>
<feature type="transmembrane region" description="Helical" evidence="33">
    <location>
        <begin position="437"/>
        <end position="465"/>
    </location>
</feature>
<feature type="transmembrane region" description="Helical" evidence="33">
    <location>
        <begin position="16"/>
        <end position="36"/>
    </location>
</feature>
<dbReference type="GO" id="GO:0044539">
    <property type="term" value="P:long-chain fatty acid import into cell"/>
    <property type="evidence" value="ECO:0007669"/>
    <property type="project" value="TreeGrafter"/>
</dbReference>
<evidence type="ECO:0000256" key="29">
    <source>
        <dbReference type="ARBA" id="ARBA00031821"/>
    </source>
</evidence>
<evidence type="ECO:0000256" key="6">
    <source>
        <dbReference type="ARBA" id="ARBA00004221"/>
    </source>
</evidence>
<evidence type="ECO:0000313" key="34">
    <source>
        <dbReference type="Ensembl" id="ENSEBUP00000001366.1"/>
    </source>
</evidence>
<accession>A0A8C4N611</accession>
<evidence type="ECO:0000256" key="26">
    <source>
        <dbReference type="ARBA" id="ARBA00023288"/>
    </source>
</evidence>
<evidence type="ECO:0000256" key="18">
    <source>
        <dbReference type="ARBA" id="ARBA00022989"/>
    </source>
</evidence>
<evidence type="ECO:0000256" key="13">
    <source>
        <dbReference type="ARBA" id="ARBA00022475"/>
    </source>
</evidence>
<evidence type="ECO:0000256" key="19">
    <source>
        <dbReference type="ARBA" id="ARBA00023034"/>
    </source>
</evidence>
<comment type="catalytic activity">
    <reaction evidence="27">
        <text>tetracosanoate(out) = tetracosanoate(in)</text>
        <dbReference type="Rhea" id="RHEA:45260"/>
        <dbReference type="ChEBI" id="CHEBI:31014"/>
    </reaction>
    <physiologicalReaction direction="left-to-right" evidence="27">
        <dbReference type="Rhea" id="RHEA:45261"/>
    </physiologicalReaction>
</comment>
<comment type="catalytic activity">
    <reaction evidence="1">
        <text>(9Z,12Z)-octadecadienoate(out) = (9Z,12Z)-octadecadienoate(in)</text>
        <dbReference type="Rhea" id="RHEA:45264"/>
        <dbReference type="ChEBI" id="CHEBI:30245"/>
    </reaction>
    <physiologicalReaction direction="left-to-right" evidence="1">
        <dbReference type="Rhea" id="RHEA:45265"/>
    </physiologicalReaction>
</comment>
<evidence type="ECO:0000256" key="3">
    <source>
        <dbReference type="ARBA" id="ARBA00000934"/>
    </source>
</evidence>
<keyword evidence="23 32" id="KW-1015">Disulfide bond</keyword>
<evidence type="ECO:0000256" key="33">
    <source>
        <dbReference type="SAM" id="Phobius"/>
    </source>
</evidence>
<dbReference type="GO" id="GO:0006898">
    <property type="term" value="P:receptor-mediated endocytosis"/>
    <property type="evidence" value="ECO:0007669"/>
    <property type="project" value="TreeGrafter"/>
</dbReference>
<dbReference type="GO" id="GO:0042953">
    <property type="term" value="P:lipoprotein transport"/>
    <property type="evidence" value="ECO:0007669"/>
    <property type="project" value="TreeGrafter"/>
</dbReference>
<feature type="disulfide bond" evidence="32">
    <location>
        <begin position="243"/>
        <end position="311"/>
    </location>
</feature>
<comment type="catalytic activity">
    <reaction evidence="4">
        <text>tetradecanoate(out) = tetradecanoate(in)</text>
        <dbReference type="Rhea" id="RHEA:45252"/>
        <dbReference type="ChEBI" id="CHEBI:30807"/>
    </reaction>
    <physiologicalReaction direction="left-to-right" evidence="4">
        <dbReference type="Rhea" id="RHEA:45253"/>
    </physiologicalReaction>
</comment>
<keyword evidence="25" id="KW-0325">Glycoprotein</keyword>
<keyword evidence="21 33" id="KW-0472">Membrane</keyword>
<keyword evidence="22" id="KW-0564">Palmitate</keyword>
<evidence type="ECO:0000256" key="10">
    <source>
        <dbReference type="ARBA" id="ARBA00010532"/>
    </source>
</evidence>
<evidence type="ECO:0000256" key="14">
    <source>
        <dbReference type="ARBA" id="ARBA00022499"/>
    </source>
</evidence>
<evidence type="ECO:0000256" key="8">
    <source>
        <dbReference type="ARBA" id="ARBA00004555"/>
    </source>
</evidence>
<evidence type="ECO:0000256" key="31">
    <source>
        <dbReference type="ARBA" id="ARBA00032780"/>
    </source>
</evidence>
<keyword evidence="17" id="KW-0130">Cell adhesion</keyword>
<comment type="catalytic activity">
    <reaction evidence="5">
        <text>butanoate(out) = butanoate(in)</text>
        <dbReference type="Rhea" id="RHEA:45248"/>
        <dbReference type="ChEBI" id="CHEBI:17968"/>
    </reaction>
    <physiologicalReaction direction="left-to-right" evidence="5">
        <dbReference type="Rhea" id="RHEA:45249"/>
    </physiologicalReaction>
</comment>
<evidence type="ECO:0000256" key="4">
    <source>
        <dbReference type="ARBA" id="ARBA00000996"/>
    </source>
</evidence>
<feature type="disulfide bond" evidence="32">
    <location>
        <begin position="272"/>
        <end position="334"/>
    </location>
</feature>
<evidence type="ECO:0000256" key="16">
    <source>
        <dbReference type="ARBA" id="ARBA00022843"/>
    </source>
</evidence>
<evidence type="ECO:0000256" key="22">
    <source>
        <dbReference type="ARBA" id="ARBA00023139"/>
    </source>
</evidence>
<dbReference type="GO" id="GO:0005044">
    <property type="term" value="F:scavenger receptor activity"/>
    <property type="evidence" value="ECO:0007669"/>
    <property type="project" value="TreeGrafter"/>
</dbReference>
<reference evidence="34" key="2">
    <citation type="submission" date="2025-09" db="UniProtKB">
        <authorList>
            <consortium name="Ensembl"/>
        </authorList>
    </citation>
    <scope>IDENTIFICATION</scope>
</reference>
<comment type="similarity">
    <text evidence="10">Belongs to the CD36 family.</text>
</comment>
<evidence type="ECO:0000256" key="23">
    <source>
        <dbReference type="ARBA" id="ARBA00023157"/>
    </source>
</evidence>
<dbReference type="GO" id="GO:0030169">
    <property type="term" value="F:low-density lipoprotein particle binding"/>
    <property type="evidence" value="ECO:0007669"/>
    <property type="project" value="TreeGrafter"/>
</dbReference>
<dbReference type="PANTHER" id="PTHR11923">
    <property type="entry name" value="SCAVENGER RECEPTOR CLASS B TYPE-1 SR-B1"/>
    <property type="match status" value="1"/>
</dbReference>
<dbReference type="PRINTS" id="PR01610">
    <property type="entry name" value="CD36ANTIGEN"/>
</dbReference>
<keyword evidence="13" id="KW-1003">Cell membrane</keyword>
<dbReference type="GO" id="GO:0005901">
    <property type="term" value="C:caveola"/>
    <property type="evidence" value="ECO:0007669"/>
    <property type="project" value="TreeGrafter"/>
</dbReference>
<keyword evidence="35" id="KW-1185">Reference proteome</keyword>
<evidence type="ECO:0000256" key="2">
    <source>
        <dbReference type="ARBA" id="ARBA00000626"/>
    </source>
</evidence>
<evidence type="ECO:0000256" key="12">
    <source>
        <dbReference type="ARBA" id="ARBA00022448"/>
    </source>
</evidence>
<evidence type="ECO:0000256" key="7">
    <source>
        <dbReference type="ARBA" id="ARBA00004285"/>
    </source>
</evidence>
<keyword evidence="18 33" id="KW-1133">Transmembrane helix</keyword>
<organism evidence="34 35">
    <name type="scientific">Eptatretus burgeri</name>
    <name type="common">Inshore hagfish</name>
    <dbReference type="NCBI Taxonomy" id="7764"/>
    <lineage>
        <taxon>Eukaryota</taxon>
        <taxon>Metazoa</taxon>
        <taxon>Chordata</taxon>
        <taxon>Craniata</taxon>
        <taxon>Vertebrata</taxon>
        <taxon>Cyclostomata</taxon>
        <taxon>Myxini</taxon>
        <taxon>Myxiniformes</taxon>
        <taxon>Myxinidae</taxon>
        <taxon>Eptatretinae</taxon>
        <taxon>Eptatretus</taxon>
    </lineage>
</organism>
<dbReference type="PRINTS" id="PR01609">
    <property type="entry name" value="CD36FAMILY"/>
</dbReference>
<keyword evidence="12" id="KW-0813">Transport</keyword>
<evidence type="ECO:0000256" key="17">
    <source>
        <dbReference type="ARBA" id="ARBA00022889"/>
    </source>
</evidence>
<dbReference type="Pfam" id="PF01130">
    <property type="entry name" value="CD36"/>
    <property type="match status" value="1"/>
</dbReference>
<evidence type="ECO:0000313" key="35">
    <source>
        <dbReference type="Proteomes" id="UP000694388"/>
    </source>
</evidence>
<evidence type="ECO:0000256" key="15">
    <source>
        <dbReference type="ARBA" id="ARBA00022692"/>
    </source>
</evidence>
<evidence type="ECO:0000256" key="25">
    <source>
        <dbReference type="ARBA" id="ARBA00023180"/>
    </source>
</evidence>
<evidence type="ECO:0000256" key="20">
    <source>
        <dbReference type="ARBA" id="ARBA00023055"/>
    </source>
</evidence>
<dbReference type="Proteomes" id="UP000694388">
    <property type="component" value="Unplaced"/>
</dbReference>
<dbReference type="GO" id="GO:0007155">
    <property type="term" value="P:cell adhesion"/>
    <property type="evidence" value="ECO:0007669"/>
    <property type="project" value="UniProtKB-KW"/>
</dbReference>
<feature type="disulfide bond" evidence="32">
    <location>
        <begin position="313"/>
        <end position="323"/>
    </location>
</feature>
<dbReference type="AlphaFoldDB" id="A0A8C4N611"/>
<dbReference type="InterPro" id="IPR005428">
    <property type="entry name" value="CD36/SCARB1/SNMP1"/>
</dbReference>
<keyword evidence="14" id="KW-1017">Isopeptide bond</keyword>
<dbReference type="GO" id="GO:0009986">
    <property type="term" value="C:cell surface"/>
    <property type="evidence" value="ECO:0007669"/>
    <property type="project" value="TreeGrafter"/>
</dbReference>
<comment type="subcellular location">
    <subcellularLocation>
        <location evidence="6">Apical cell membrane</location>
    </subcellularLocation>
    <subcellularLocation>
        <location evidence="9">Cell membrane</location>
        <topology evidence="9">Multi-pass membrane protein</topology>
    </subcellularLocation>
    <subcellularLocation>
        <location evidence="8">Golgi apparatus</location>
    </subcellularLocation>
    <subcellularLocation>
        <location evidence="7">Membrane raft</location>
    </subcellularLocation>
</comment>
<keyword evidence="15 33" id="KW-0812">Transmembrane</keyword>
<keyword evidence="20" id="KW-0445">Lipid transport</keyword>
<protein>
    <recommendedName>
        <fullName evidence="11">Platelet glycoprotein 4</fullName>
    </recommendedName>
    <alternativeName>
        <fullName evidence="31">Glycoprotein IIIb</fullName>
    </alternativeName>
    <alternativeName>
        <fullName evidence="29">PAS IV</fullName>
    </alternativeName>
    <alternativeName>
        <fullName evidence="30">PAS-4</fullName>
    </alternativeName>
    <alternativeName>
        <fullName evidence="28">Platelet glycoprotein IV</fullName>
    </alternativeName>
</protein>
<keyword evidence="16" id="KW-0832">Ubl conjugation</keyword>
<keyword evidence="19" id="KW-0333">Golgi apparatus</keyword>
<comment type="catalytic activity">
    <reaction evidence="2">
        <text>(9Z)-octadecenoate(out) = (9Z)-octadecenoate(in)</text>
        <dbReference type="Rhea" id="RHEA:33655"/>
        <dbReference type="ChEBI" id="CHEBI:30823"/>
    </reaction>
    <physiologicalReaction direction="left-to-right" evidence="2">
        <dbReference type="Rhea" id="RHEA:33656"/>
    </physiologicalReaction>
</comment>
<evidence type="ECO:0000256" key="24">
    <source>
        <dbReference type="ARBA" id="ARBA00023170"/>
    </source>
</evidence>
<proteinExistence type="inferred from homology"/>
<evidence type="ECO:0000256" key="9">
    <source>
        <dbReference type="ARBA" id="ARBA00004651"/>
    </source>
</evidence>
<evidence type="ECO:0000256" key="28">
    <source>
        <dbReference type="ARBA" id="ARBA00029966"/>
    </source>
</evidence>
<sequence length="475" mass="54212">MTCCCSRNGRLACGLISGFALVITGVIILCVGNKLVKDVVKKEALLVNGTMAFDNWIGTSNDFYEQFFVFTVVNYLEVTNEQATPYLRQMGPYTYRIKYLPKTNVTFDDNILSYTQFNEATFIPELSQGTEDDIITTLNLAAVIAPVILHGKVPNALISIFFKALNIQLFQNRTVRELLWGYEDKILKHFHVSDPTIGLFYPYNGTTNGGMSIYTGEKDINNVGMIYKWAEKTSVPYWNDTYCDMINGTEATSFPPFVKKHQTLYFFSSDICRSIFAKYHSMKYIRKIRAFSFVVPEEAMAAAQNYPNNYCYCKSHEAFLKNCTKAGVLDISPCKGLPIYMSLPHFLFADEEYRRDVYGMNPNFEEHKTHLDVEPVSGITISYAKRLQINLRLQPFPDITLLNLSKDILFPMVWLNETATINEEDAKKINDSMNIPLSIITFLEFILMILGVLIILLSLFCYMVFPGHKDQTPLL</sequence>
<evidence type="ECO:0000256" key="5">
    <source>
        <dbReference type="ARBA" id="ARBA00001892"/>
    </source>
</evidence>
<dbReference type="GeneTree" id="ENSGT00940000153372"/>
<dbReference type="GO" id="GO:0005041">
    <property type="term" value="F:low-density lipoprotein particle receptor activity"/>
    <property type="evidence" value="ECO:0007669"/>
    <property type="project" value="TreeGrafter"/>
</dbReference>
<dbReference type="InterPro" id="IPR002159">
    <property type="entry name" value="CD36_fam"/>
</dbReference>
<dbReference type="PANTHER" id="PTHR11923:SF12">
    <property type="entry name" value="PLATELET GLYCOPROTEIN 4"/>
    <property type="match status" value="1"/>
</dbReference>
<dbReference type="GO" id="GO:0016324">
    <property type="term" value="C:apical plasma membrane"/>
    <property type="evidence" value="ECO:0007669"/>
    <property type="project" value="UniProtKB-SubCell"/>
</dbReference>
<evidence type="ECO:0000256" key="30">
    <source>
        <dbReference type="ARBA" id="ARBA00032188"/>
    </source>
</evidence>
<evidence type="ECO:0000256" key="32">
    <source>
        <dbReference type="PIRSR" id="PIRSR605428-52"/>
    </source>
</evidence>
<evidence type="ECO:0000256" key="11">
    <source>
        <dbReference type="ARBA" id="ARBA00020772"/>
    </source>
</evidence>
<reference evidence="34" key="1">
    <citation type="submission" date="2025-08" db="UniProtKB">
        <authorList>
            <consortium name="Ensembl"/>
        </authorList>
    </citation>
    <scope>IDENTIFICATION</scope>
</reference>
<dbReference type="GO" id="GO:0019915">
    <property type="term" value="P:lipid storage"/>
    <property type="evidence" value="ECO:0007669"/>
    <property type="project" value="TreeGrafter"/>
</dbReference>
<dbReference type="GO" id="GO:0034383">
    <property type="term" value="P:low-density lipoprotein particle clearance"/>
    <property type="evidence" value="ECO:0007669"/>
    <property type="project" value="TreeGrafter"/>
</dbReference>
<evidence type="ECO:0000256" key="1">
    <source>
        <dbReference type="ARBA" id="ARBA00000542"/>
    </source>
</evidence>
<comment type="catalytic activity">
    <reaction evidence="3">
        <text>hexadecanoate(out) = hexadecanoate(in)</text>
        <dbReference type="Rhea" id="RHEA:45256"/>
        <dbReference type="ChEBI" id="CHEBI:7896"/>
    </reaction>
    <physiologicalReaction direction="left-to-right" evidence="3">
        <dbReference type="Rhea" id="RHEA:45257"/>
    </physiologicalReaction>
</comment>
<dbReference type="Ensembl" id="ENSEBUT00000001690.1">
    <property type="protein sequence ID" value="ENSEBUP00000001366.1"/>
    <property type="gene ID" value="ENSEBUG00000001207.1"/>
</dbReference>
<dbReference type="OMA" id="AFQNWLV"/>